<dbReference type="InterPro" id="IPR000485">
    <property type="entry name" value="AsnC-type_HTH_dom"/>
</dbReference>
<keyword evidence="2" id="KW-0238">DNA-binding</keyword>
<dbReference type="PATRIC" id="fig|859656.5.peg.4926"/>
<gene>
    <name evidence="5" type="ORF">RCFBP_mp30507</name>
</gene>
<sequence length="156" mass="17672">MSKKISELDETDRKILRLLQSNGRLTNAEIATKIDLSAPACWKRLKRLEEQVVQGYHATLKQQALGLDLFAFINISLDNHSEKAMRNFEAGVTALPNVIACHNVSGKYDYLLQVVVRDMDAFHELAMHKIRALGNIKEMYTGFSLKEIKRSTSLPL</sequence>
<reference evidence="5" key="1">
    <citation type="journal article" date="2010" name="BMC Genomics">
        <title>Genomes of three tomato pathogens within the Ralstonia solanacearum species complex reveal significant evolutionary divergence.</title>
        <authorList>
            <person name="Remenant B."/>
            <person name="Coupat-Goutaland B."/>
            <person name="Guidot A."/>
            <person name="Cellier G."/>
            <person name="Wicker E."/>
            <person name="Allen C."/>
            <person name="Fegan M."/>
            <person name="Pruvost O."/>
            <person name="Elbaz M."/>
            <person name="Calteau A."/>
            <person name="Salvignol G."/>
            <person name="Mornico D."/>
            <person name="Mangenot S."/>
            <person name="Barbe V."/>
            <person name="Medigue C."/>
            <person name="Prior P."/>
        </authorList>
    </citation>
    <scope>NUCLEOTIDE SEQUENCE [LARGE SCALE GENOMIC DNA]</scope>
    <source>
        <strain evidence="5">CFBP2957</strain>
        <plasmid evidence="5">RCFBPv3_mp</plasmid>
    </source>
</reference>
<dbReference type="SUPFAM" id="SSF54909">
    <property type="entry name" value="Dimeric alpha+beta barrel"/>
    <property type="match status" value="1"/>
</dbReference>
<dbReference type="SMART" id="SM00344">
    <property type="entry name" value="HTH_ASNC"/>
    <property type="match status" value="1"/>
</dbReference>
<keyword evidence="5" id="KW-0614">Plasmid</keyword>
<dbReference type="InterPro" id="IPR019888">
    <property type="entry name" value="Tscrpt_reg_AsnC-like"/>
</dbReference>
<feature type="domain" description="HTH asnC-type" evidence="4">
    <location>
        <begin position="8"/>
        <end position="68"/>
    </location>
</feature>
<evidence type="ECO:0000259" key="4">
    <source>
        <dbReference type="PROSITE" id="PS50956"/>
    </source>
</evidence>
<evidence type="ECO:0000313" key="5">
    <source>
        <dbReference type="EMBL" id="CBJ54586.1"/>
    </source>
</evidence>
<dbReference type="InterPro" id="IPR019887">
    <property type="entry name" value="Tscrpt_reg_AsnC/Lrp_C"/>
</dbReference>
<geneLocation type="plasmid" evidence="5">
    <name>RCFBPv3_mp</name>
</geneLocation>
<dbReference type="Pfam" id="PF01037">
    <property type="entry name" value="AsnC_trans_reg"/>
    <property type="match status" value="1"/>
</dbReference>
<protein>
    <submittedName>
        <fullName evidence="5">Putative transcriptional regulator, AsnC family</fullName>
    </submittedName>
</protein>
<dbReference type="GO" id="GO:0043200">
    <property type="term" value="P:response to amino acid"/>
    <property type="evidence" value="ECO:0007669"/>
    <property type="project" value="TreeGrafter"/>
</dbReference>
<dbReference type="Pfam" id="PF13412">
    <property type="entry name" value="HTH_24"/>
    <property type="match status" value="1"/>
</dbReference>
<keyword evidence="3" id="KW-0804">Transcription</keyword>
<evidence type="ECO:0000256" key="1">
    <source>
        <dbReference type="ARBA" id="ARBA00023015"/>
    </source>
</evidence>
<keyword evidence="1" id="KW-0805">Transcription regulation</keyword>
<dbReference type="GO" id="GO:0043565">
    <property type="term" value="F:sequence-specific DNA binding"/>
    <property type="evidence" value="ECO:0007669"/>
    <property type="project" value="InterPro"/>
</dbReference>
<organism evidence="5">
    <name type="scientific">Ralstonia solanacearum CFBP2957</name>
    <dbReference type="NCBI Taxonomy" id="859656"/>
    <lineage>
        <taxon>Bacteria</taxon>
        <taxon>Pseudomonadati</taxon>
        <taxon>Pseudomonadota</taxon>
        <taxon>Betaproteobacteria</taxon>
        <taxon>Burkholderiales</taxon>
        <taxon>Burkholderiaceae</taxon>
        <taxon>Ralstonia</taxon>
        <taxon>Ralstonia solanacearum species complex</taxon>
    </lineage>
</organism>
<dbReference type="Gene3D" id="1.10.10.10">
    <property type="entry name" value="Winged helix-like DNA-binding domain superfamily/Winged helix DNA-binding domain"/>
    <property type="match status" value="1"/>
</dbReference>
<dbReference type="InterPro" id="IPR011991">
    <property type="entry name" value="ArsR-like_HTH"/>
</dbReference>
<dbReference type="EMBL" id="FP885907">
    <property type="protein sequence ID" value="CBJ54586.1"/>
    <property type="molecule type" value="Genomic_DNA"/>
</dbReference>
<dbReference type="PANTHER" id="PTHR30154:SF34">
    <property type="entry name" value="TRANSCRIPTIONAL REGULATOR AZLB"/>
    <property type="match status" value="1"/>
</dbReference>
<dbReference type="SUPFAM" id="SSF46785">
    <property type="entry name" value="Winged helix' DNA-binding domain"/>
    <property type="match status" value="1"/>
</dbReference>
<dbReference type="InterPro" id="IPR011008">
    <property type="entry name" value="Dimeric_a/b-barrel"/>
</dbReference>
<name>D8P6Q0_RALSL</name>
<dbReference type="PROSITE" id="PS50956">
    <property type="entry name" value="HTH_ASNC_2"/>
    <property type="match status" value="1"/>
</dbReference>
<dbReference type="InterPro" id="IPR036390">
    <property type="entry name" value="WH_DNA-bd_sf"/>
</dbReference>
<evidence type="ECO:0000256" key="3">
    <source>
        <dbReference type="ARBA" id="ARBA00023163"/>
    </source>
</evidence>
<reference evidence="5" key="2">
    <citation type="submission" date="2010-02" db="EMBL/GenBank/DDBJ databases">
        <authorList>
            <person name="Genoscope - CEA"/>
        </authorList>
    </citation>
    <scope>NUCLEOTIDE SEQUENCE</scope>
    <source>
        <strain evidence="5">CFBP2957</strain>
        <plasmid evidence="5">RCFBPv3_mp</plasmid>
    </source>
</reference>
<dbReference type="PANTHER" id="PTHR30154">
    <property type="entry name" value="LEUCINE-RESPONSIVE REGULATORY PROTEIN"/>
    <property type="match status" value="1"/>
</dbReference>
<dbReference type="GO" id="GO:0005829">
    <property type="term" value="C:cytosol"/>
    <property type="evidence" value="ECO:0007669"/>
    <property type="project" value="TreeGrafter"/>
</dbReference>
<proteinExistence type="predicted"/>
<dbReference type="CDD" id="cd00090">
    <property type="entry name" value="HTH_ARSR"/>
    <property type="match status" value="1"/>
</dbReference>
<dbReference type="AlphaFoldDB" id="D8P6Q0"/>
<dbReference type="Gene3D" id="3.30.70.920">
    <property type="match status" value="1"/>
</dbReference>
<dbReference type="PRINTS" id="PR00033">
    <property type="entry name" value="HTHASNC"/>
</dbReference>
<evidence type="ECO:0000256" key="2">
    <source>
        <dbReference type="ARBA" id="ARBA00023125"/>
    </source>
</evidence>
<dbReference type="InterPro" id="IPR036388">
    <property type="entry name" value="WH-like_DNA-bd_sf"/>
</dbReference>
<dbReference type="RefSeq" id="WP_013209046.1">
    <property type="nucleotide sequence ID" value="NC_014309.1"/>
</dbReference>
<accession>D8P6Q0</accession>
<dbReference type="GO" id="GO:0006355">
    <property type="term" value="P:regulation of DNA-templated transcription"/>
    <property type="evidence" value="ECO:0007669"/>
    <property type="project" value="UniProtKB-ARBA"/>
</dbReference>